<proteinExistence type="predicted"/>
<evidence type="ECO:0000313" key="2">
    <source>
        <dbReference type="Proteomes" id="UP000007800"/>
    </source>
</evidence>
<gene>
    <name evidence="1" type="ORF">Pmar_PMAR022870</name>
</gene>
<dbReference type="GeneID" id="9060410"/>
<organism evidence="2">
    <name type="scientific">Perkinsus marinus (strain ATCC 50983 / TXsc)</name>
    <dbReference type="NCBI Taxonomy" id="423536"/>
    <lineage>
        <taxon>Eukaryota</taxon>
        <taxon>Sar</taxon>
        <taxon>Alveolata</taxon>
        <taxon>Perkinsozoa</taxon>
        <taxon>Perkinsea</taxon>
        <taxon>Perkinsida</taxon>
        <taxon>Perkinsidae</taxon>
        <taxon>Perkinsus</taxon>
    </lineage>
</organism>
<dbReference type="AlphaFoldDB" id="C5KIF7"/>
<protein>
    <submittedName>
        <fullName evidence="1">Uncharacterized protein</fullName>
    </submittedName>
</protein>
<reference evidence="1 2" key="1">
    <citation type="submission" date="2008-07" db="EMBL/GenBank/DDBJ databases">
        <authorList>
            <person name="El-Sayed N."/>
            <person name="Caler E."/>
            <person name="Inman J."/>
            <person name="Amedeo P."/>
            <person name="Hass B."/>
            <person name="Wortman J."/>
        </authorList>
    </citation>
    <scope>NUCLEOTIDE SEQUENCE [LARGE SCALE GENOMIC DNA]</scope>
    <source>
        <strain evidence="2">ATCC 50983 / TXsc</strain>
    </source>
</reference>
<name>C5KIF7_PERM5</name>
<dbReference type="RefSeq" id="XP_002783939.1">
    <property type="nucleotide sequence ID" value="XM_002783893.1"/>
</dbReference>
<evidence type="ECO:0000313" key="1">
    <source>
        <dbReference type="EMBL" id="EER15735.1"/>
    </source>
</evidence>
<dbReference type="InParanoid" id="C5KIF7"/>
<accession>C5KIF7</accession>
<dbReference type="EMBL" id="GG673182">
    <property type="protein sequence ID" value="EER15735.1"/>
    <property type="molecule type" value="Genomic_DNA"/>
</dbReference>
<sequence length="80" mass="9442">MAPKTKADHFGTGLNSGQLEQLWLVLFGRQCEAINELQFLHAIETSEGFPEEWTYREKYLEIDLENILLWIYKIINKINE</sequence>
<keyword evidence="2" id="KW-1185">Reference proteome</keyword>
<dbReference type="Proteomes" id="UP000007800">
    <property type="component" value="Unassembled WGS sequence"/>
</dbReference>